<reference evidence="2 3" key="1">
    <citation type="submission" date="2020-11" db="EMBL/GenBank/DDBJ databases">
        <title>Pseudonocardia abyssalis sp. nov. and Pseudonocardia oceani sp. nov., description and phylogenomic analysis of two novel actinomycetes isolated from the deep Southern Ocean.</title>
        <authorList>
            <person name="Parra J."/>
        </authorList>
    </citation>
    <scope>NUCLEOTIDE SEQUENCE [LARGE SCALE GENOMIC DNA]</scope>
    <source>
        <strain evidence="2 3">KRD-168</strain>
    </source>
</reference>
<dbReference type="RefSeq" id="WP_218600765.1">
    <property type="nucleotide sequence ID" value="NZ_JADQDJ010000002.1"/>
</dbReference>
<organism evidence="2 3">
    <name type="scientific">Pseudonocardia abyssalis</name>
    <dbReference type="NCBI Taxonomy" id="2792008"/>
    <lineage>
        <taxon>Bacteria</taxon>
        <taxon>Bacillati</taxon>
        <taxon>Actinomycetota</taxon>
        <taxon>Actinomycetes</taxon>
        <taxon>Pseudonocardiales</taxon>
        <taxon>Pseudonocardiaceae</taxon>
        <taxon>Pseudonocardia</taxon>
    </lineage>
</organism>
<dbReference type="PANTHER" id="PTHR43798:SF33">
    <property type="entry name" value="HYDROLASE, PUTATIVE (AFU_ORTHOLOGUE AFUA_2G14860)-RELATED"/>
    <property type="match status" value="1"/>
</dbReference>
<dbReference type="InterPro" id="IPR000073">
    <property type="entry name" value="AB_hydrolase_1"/>
</dbReference>
<dbReference type="InterPro" id="IPR050266">
    <property type="entry name" value="AB_hydrolase_sf"/>
</dbReference>
<evidence type="ECO:0000313" key="2">
    <source>
        <dbReference type="EMBL" id="MBW0134832.1"/>
    </source>
</evidence>
<sequence length="279" mass="30117">MNTTHQTRTVVAGGFRTAYLEAGDPAAETVVLIHDGGFGTTADLCWGDMIAPLTQRFHVLAPELLGWGGTDKVVFLDRSPYEPRVAHIAAFCAELGVERAHFVGASFGGSLVLRALSDPARPWPVERAVSISGTGGPYRLPQGAAALAEYTPSLDDAARMTALVVRSLDGLDEHVRTRYENSLVPGHWEALNAPRLSNPSVRRNLPPDPFLDRWAAVTTPVLLVEGRHDVLLEHHWSDKLADLAPGARAVEVDHAHEPNIEAPAETARLVLDFLTGVPS</sequence>
<accession>A0ABS6URG9</accession>
<keyword evidence="2" id="KW-0378">Hydrolase</keyword>
<keyword evidence="3" id="KW-1185">Reference proteome</keyword>
<gene>
    <name evidence="2" type="ORF">I4I81_11245</name>
</gene>
<dbReference type="Pfam" id="PF12697">
    <property type="entry name" value="Abhydrolase_6"/>
    <property type="match status" value="1"/>
</dbReference>
<name>A0ABS6URG9_9PSEU</name>
<protein>
    <submittedName>
        <fullName evidence="2">Alpha/beta hydrolase</fullName>
    </submittedName>
</protein>
<feature type="domain" description="AB hydrolase-1" evidence="1">
    <location>
        <begin position="30"/>
        <end position="268"/>
    </location>
</feature>
<dbReference type="Proteomes" id="UP000694287">
    <property type="component" value="Unassembled WGS sequence"/>
</dbReference>
<evidence type="ECO:0000259" key="1">
    <source>
        <dbReference type="Pfam" id="PF12697"/>
    </source>
</evidence>
<dbReference type="PANTHER" id="PTHR43798">
    <property type="entry name" value="MONOACYLGLYCEROL LIPASE"/>
    <property type="match status" value="1"/>
</dbReference>
<dbReference type="GO" id="GO:0016787">
    <property type="term" value="F:hydrolase activity"/>
    <property type="evidence" value="ECO:0007669"/>
    <property type="project" value="UniProtKB-KW"/>
</dbReference>
<proteinExistence type="predicted"/>
<evidence type="ECO:0000313" key="3">
    <source>
        <dbReference type="Proteomes" id="UP000694287"/>
    </source>
</evidence>
<comment type="caution">
    <text evidence="2">The sequence shown here is derived from an EMBL/GenBank/DDBJ whole genome shotgun (WGS) entry which is preliminary data.</text>
</comment>
<dbReference type="EMBL" id="JADQDK010000001">
    <property type="protein sequence ID" value="MBW0134832.1"/>
    <property type="molecule type" value="Genomic_DNA"/>
</dbReference>